<dbReference type="RefSeq" id="WP_191721655.1">
    <property type="nucleotide sequence ID" value="NZ_JACSQK010000001.1"/>
</dbReference>
<comment type="caution">
    <text evidence="2">The sequence shown here is derived from an EMBL/GenBank/DDBJ whole genome shotgun (WGS) entry which is preliminary data.</text>
</comment>
<evidence type="ECO:0000313" key="2">
    <source>
        <dbReference type="EMBL" id="MBD7959253.1"/>
    </source>
</evidence>
<proteinExistence type="predicted"/>
<organism evidence="2 3">
    <name type="scientific">Comamonas avium</name>
    <dbReference type="NCBI Taxonomy" id="2762231"/>
    <lineage>
        <taxon>Bacteria</taxon>
        <taxon>Pseudomonadati</taxon>
        <taxon>Pseudomonadota</taxon>
        <taxon>Betaproteobacteria</taxon>
        <taxon>Burkholderiales</taxon>
        <taxon>Comamonadaceae</taxon>
        <taxon>Comamonas</taxon>
    </lineage>
</organism>
<gene>
    <name evidence="2" type="ORF">H9646_02060</name>
</gene>
<evidence type="ECO:0008006" key="4">
    <source>
        <dbReference type="Google" id="ProtNLM"/>
    </source>
</evidence>
<evidence type="ECO:0000313" key="3">
    <source>
        <dbReference type="Proteomes" id="UP000634919"/>
    </source>
</evidence>
<feature type="region of interest" description="Disordered" evidence="1">
    <location>
        <begin position="1"/>
        <end position="45"/>
    </location>
</feature>
<name>A0ABR8S708_9BURK</name>
<keyword evidence="3" id="KW-1185">Reference proteome</keyword>
<accession>A0ABR8S708</accession>
<dbReference type="EMBL" id="JACSQK010000001">
    <property type="protein sequence ID" value="MBD7959253.1"/>
    <property type="molecule type" value="Genomic_DNA"/>
</dbReference>
<sequence>MFNSDARQPPRFVPTLTDVVQEQAAPAPQEPTPDRLSTVTPEPPLEENCAEPVAELVEVAEVAAVSLPMSPPIQAPVAAQDWSLMAQAMQVSVMARLDGALQERLRYALSDLVQMHTQSLYQAIRQDVEQLVSVSVHEAIAQELAHLQKTQED</sequence>
<protein>
    <recommendedName>
        <fullName evidence="4">DUF2486 family protein</fullName>
    </recommendedName>
</protein>
<evidence type="ECO:0000256" key="1">
    <source>
        <dbReference type="SAM" id="MobiDB-lite"/>
    </source>
</evidence>
<reference evidence="2 3" key="1">
    <citation type="submission" date="2020-08" db="EMBL/GenBank/DDBJ databases">
        <title>A Genomic Blueprint of the Chicken Gut Microbiome.</title>
        <authorList>
            <person name="Gilroy R."/>
            <person name="Ravi A."/>
            <person name="Getino M."/>
            <person name="Pursley I."/>
            <person name="Horton D.L."/>
            <person name="Alikhan N.-F."/>
            <person name="Baker D."/>
            <person name="Gharbi K."/>
            <person name="Hall N."/>
            <person name="Watson M."/>
            <person name="Adriaenssens E.M."/>
            <person name="Foster-Nyarko E."/>
            <person name="Jarju S."/>
            <person name="Secka A."/>
            <person name="Antonio M."/>
            <person name="Oren A."/>
            <person name="Chaudhuri R."/>
            <person name="La Ragione R.M."/>
            <person name="Hildebrand F."/>
            <person name="Pallen M.J."/>
        </authorList>
    </citation>
    <scope>NUCLEOTIDE SEQUENCE [LARGE SCALE GENOMIC DNA]</scope>
    <source>
        <strain evidence="2 3">Sa2CVA6</strain>
    </source>
</reference>
<dbReference type="Proteomes" id="UP000634919">
    <property type="component" value="Unassembled WGS sequence"/>
</dbReference>